<evidence type="ECO:0000313" key="3">
    <source>
        <dbReference type="EMBL" id="MFD2597489.1"/>
    </source>
</evidence>
<keyword evidence="4" id="KW-1185">Reference proteome</keyword>
<evidence type="ECO:0000256" key="1">
    <source>
        <dbReference type="ARBA" id="ARBA00022729"/>
    </source>
</evidence>
<evidence type="ECO:0000313" key="4">
    <source>
        <dbReference type="Proteomes" id="UP001597393"/>
    </source>
</evidence>
<protein>
    <submittedName>
        <fullName evidence="3">Outer membrane protein</fullName>
    </submittedName>
</protein>
<accession>A0ABW5NEE9</accession>
<gene>
    <name evidence="3" type="ORF">ACFSQ3_00885</name>
</gene>
<dbReference type="Gene3D" id="2.40.160.20">
    <property type="match status" value="1"/>
</dbReference>
<dbReference type="RefSeq" id="WP_380866686.1">
    <property type="nucleotide sequence ID" value="NZ_JBHUMA010000003.1"/>
</dbReference>
<proteinExistence type="predicted"/>
<dbReference type="SUPFAM" id="SSF56925">
    <property type="entry name" value="OMPA-like"/>
    <property type="match status" value="1"/>
</dbReference>
<name>A0ABW5NEE9_9SPHI</name>
<evidence type="ECO:0000259" key="2">
    <source>
        <dbReference type="Pfam" id="PF13505"/>
    </source>
</evidence>
<feature type="domain" description="Outer membrane protein beta-barrel" evidence="2">
    <location>
        <begin position="11"/>
        <end position="171"/>
    </location>
</feature>
<dbReference type="Proteomes" id="UP001597393">
    <property type="component" value="Unassembled WGS sequence"/>
</dbReference>
<sequence>MRKILSTVFAIVGLALAGKAQDYGFQRGNVLLEGSFQAGSVKHRNEDVEQVSVGFNPKIGYFISDNFALGADLSIGYTRQTIGTASQFAPLESKSNNLSLGAFGRYYFLDIGSRFKTYAEVGAGYLQNKSRSTYLGQSPSEVTQKGFEANAGIGANFFLTDRIAVNFSLADLLSYQRLKPDWPNAEPISAFSTNANVFNNFFDSYRFGLTFKF</sequence>
<dbReference type="Pfam" id="PF13505">
    <property type="entry name" value="OMP_b-brl"/>
    <property type="match status" value="1"/>
</dbReference>
<keyword evidence="1" id="KW-0732">Signal</keyword>
<dbReference type="InterPro" id="IPR027385">
    <property type="entry name" value="Beta-barrel_OMP"/>
</dbReference>
<reference evidence="4" key="1">
    <citation type="journal article" date="2019" name="Int. J. Syst. Evol. Microbiol.">
        <title>The Global Catalogue of Microorganisms (GCM) 10K type strain sequencing project: providing services to taxonomists for standard genome sequencing and annotation.</title>
        <authorList>
            <consortium name="The Broad Institute Genomics Platform"/>
            <consortium name="The Broad Institute Genome Sequencing Center for Infectious Disease"/>
            <person name="Wu L."/>
            <person name="Ma J."/>
        </authorList>
    </citation>
    <scope>NUCLEOTIDE SEQUENCE [LARGE SCALE GENOMIC DNA]</scope>
    <source>
        <strain evidence="4">KCTC 42248</strain>
    </source>
</reference>
<comment type="caution">
    <text evidence="3">The sequence shown here is derived from an EMBL/GenBank/DDBJ whole genome shotgun (WGS) entry which is preliminary data.</text>
</comment>
<dbReference type="InterPro" id="IPR011250">
    <property type="entry name" value="OMP/PagP_B-barrel"/>
</dbReference>
<dbReference type="EMBL" id="JBHUMA010000003">
    <property type="protein sequence ID" value="MFD2597489.1"/>
    <property type="molecule type" value="Genomic_DNA"/>
</dbReference>
<organism evidence="3 4">
    <name type="scientific">Sphingobacterium corticis</name>
    <dbReference type="NCBI Taxonomy" id="1812823"/>
    <lineage>
        <taxon>Bacteria</taxon>
        <taxon>Pseudomonadati</taxon>
        <taxon>Bacteroidota</taxon>
        <taxon>Sphingobacteriia</taxon>
        <taxon>Sphingobacteriales</taxon>
        <taxon>Sphingobacteriaceae</taxon>
        <taxon>Sphingobacterium</taxon>
    </lineage>
</organism>